<sequence length="137" mass="15483">MPQEQLAQYLREKHADVFSRLDKLSWEAKQVDEHDEKLKHVMSKGQRPVESTECAVCGARKHTHKWLYRAGKKGLRRCNGSTCGACYRSAILLGVSRSKALIENSGAISIFKVLSSRVRRNFGDEDVCECAECKPKT</sequence>
<accession>A0ABP0LTH7</accession>
<dbReference type="EMBL" id="CAXAMN010014113">
    <property type="protein sequence ID" value="CAK9042523.1"/>
    <property type="molecule type" value="Genomic_DNA"/>
</dbReference>
<comment type="caution">
    <text evidence="1">The sequence shown here is derived from an EMBL/GenBank/DDBJ whole genome shotgun (WGS) entry which is preliminary data.</text>
</comment>
<organism evidence="1 2">
    <name type="scientific">Durusdinium trenchii</name>
    <dbReference type="NCBI Taxonomy" id="1381693"/>
    <lineage>
        <taxon>Eukaryota</taxon>
        <taxon>Sar</taxon>
        <taxon>Alveolata</taxon>
        <taxon>Dinophyceae</taxon>
        <taxon>Suessiales</taxon>
        <taxon>Symbiodiniaceae</taxon>
        <taxon>Durusdinium</taxon>
    </lineage>
</organism>
<proteinExistence type="predicted"/>
<reference evidence="1 2" key="1">
    <citation type="submission" date="2024-02" db="EMBL/GenBank/DDBJ databases">
        <authorList>
            <person name="Chen Y."/>
            <person name="Shah S."/>
            <person name="Dougan E. K."/>
            <person name="Thang M."/>
            <person name="Chan C."/>
        </authorList>
    </citation>
    <scope>NUCLEOTIDE SEQUENCE [LARGE SCALE GENOMIC DNA]</scope>
</reference>
<evidence type="ECO:0000313" key="1">
    <source>
        <dbReference type="EMBL" id="CAK9042523.1"/>
    </source>
</evidence>
<name>A0ABP0LTH7_9DINO</name>
<dbReference type="Proteomes" id="UP001642484">
    <property type="component" value="Unassembled WGS sequence"/>
</dbReference>
<evidence type="ECO:0000313" key="2">
    <source>
        <dbReference type="Proteomes" id="UP001642484"/>
    </source>
</evidence>
<protein>
    <submittedName>
        <fullName evidence="1">Uncharacterized protein</fullName>
    </submittedName>
</protein>
<keyword evidence="2" id="KW-1185">Reference proteome</keyword>
<gene>
    <name evidence="1" type="ORF">CCMP2556_LOCUS22626</name>
</gene>